<name>A0A1H6BTA5_9PSEU</name>
<accession>A0A1I1GTR7</accession>
<keyword evidence="3 5" id="KW-0418">Kinase</keyword>
<dbReference type="Proteomes" id="UP000236729">
    <property type="component" value="Unassembled WGS sequence"/>
</dbReference>
<evidence type="ECO:0000313" key="5">
    <source>
        <dbReference type="EMBL" id="SEG63909.1"/>
    </source>
</evidence>
<evidence type="ECO:0000256" key="1">
    <source>
        <dbReference type="ARBA" id="ARBA00010688"/>
    </source>
</evidence>
<dbReference type="PANTHER" id="PTHR43320">
    <property type="entry name" value="SUGAR KINASE"/>
    <property type="match status" value="1"/>
</dbReference>
<accession>A0A1H6BTA5</accession>
<evidence type="ECO:0000259" key="4">
    <source>
        <dbReference type="Pfam" id="PF00294"/>
    </source>
</evidence>
<dbReference type="RefSeq" id="WP_093344648.1">
    <property type="nucleotide sequence ID" value="NZ_FNVB01000004.1"/>
</dbReference>
<reference evidence="7 8" key="1">
    <citation type="submission" date="2016-10" db="EMBL/GenBank/DDBJ databases">
        <authorList>
            <person name="Varghese N."/>
            <person name="Submissions S."/>
        </authorList>
    </citation>
    <scope>NUCLEOTIDE SEQUENCE [LARGE SCALE GENOMIC DNA]</scope>
    <source>
        <strain evidence="8">ATCC 20501</strain>
        <strain evidence="6 7">CGMCC 4.3529</strain>
    </source>
</reference>
<reference evidence="5" key="2">
    <citation type="submission" date="2016-10" db="EMBL/GenBank/DDBJ databases">
        <authorList>
            <person name="de Groot N.N."/>
        </authorList>
    </citation>
    <scope>NUCLEOTIDE SEQUENCE [LARGE SCALE GENOMIC DNA]</scope>
    <source>
        <strain evidence="5">ATCC 20501</strain>
    </source>
</reference>
<dbReference type="InterPro" id="IPR011611">
    <property type="entry name" value="PfkB_dom"/>
</dbReference>
<dbReference type="EMBL" id="FNVB01000004">
    <property type="protein sequence ID" value="SEG63909.1"/>
    <property type="molecule type" value="Genomic_DNA"/>
</dbReference>
<comment type="similarity">
    <text evidence="1">Belongs to the carbohydrate kinase PfkB family.</text>
</comment>
<dbReference type="InterPro" id="IPR052700">
    <property type="entry name" value="Carb_kinase_PfkB-like"/>
</dbReference>
<proteinExistence type="inferred from homology"/>
<feature type="domain" description="Carbohydrate kinase PfkB" evidence="4">
    <location>
        <begin position="16"/>
        <end position="305"/>
    </location>
</feature>
<dbReference type="InterPro" id="IPR029056">
    <property type="entry name" value="Ribokinase-like"/>
</dbReference>
<evidence type="ECO:0000256" key="2">
    <source>
        <dbReference type="ARBA" id="ARBA00022679"/>
    </source>
</evidence>
<evidence type="ECO:0000313" key="8">
    <source>
        <dbReference type="Proteomes" id="UP000236729"/>
    </source>
</evidence>
<evidence type="ECO:0000313" key="6">
    <source>
        <dbReference type="EMBL" id="SFC15177.1"/>
    </source>
</evidence>
<keyword evidence="2" id="KW-0808">Transferase</keyword>
<dbReference type="Proteomes" id="UP000199690">
    <property type="component" value="Unassembled WGS sequence"/>
</dbReference>
<organism evidence="5 8">
    <name type="scientific">Saccharopolyspora kobensis</name>
    <dbReference type="NCBI Taxonomy" id="146035"/>
    <lineage>
        <taxon>Bacteria</taxon>
        <taxon>Bacillati</taxon>
        <taxon>Actinomycetota</taxon>
        <taxon>Actinomycetes</taxon>
        <taxon>Pseudonocardiales</taxon>
        <taxon>Pseudonocardiaceae</taxon>
        <taxon>Saccharopolyspora</taxon>
    </lineage>
</organism>
<evidence type="ECO:0000256" key="3">
    <source>
        <dbReference type="ARBA" id="ARBA00022777"/>
    </source>
</evidence>
<dbReference type="Gene3D" id="3.40.1190.20">
    <property type="match status" value="1"/>
</dbReference>
<protein>
    <submittedName>
        <fullName evidence="5">2-dehydro-3-deoxygluconokinase</fullName>
    </submittedName>
</protein>
<sequence length="330" mass="35269">MTWWIEEADVVEPGPEVLCLGETMSLVSPADPVPLEQAPVFTLSAGGAESNVAIHLAALGHRVGWASRVGDDPLGRRMVAAIAAAGVDTGLVEVRADAPTGVYFKDPGPRGTRVHYYRAGSAASTMDADFLPDELLDAPRLLHLSGITPALSAGCDRLIRHLLTRDRRARITFDVNYRPALWPVEQAGPVLRELAQFADTVFVGLDEANTLWGVETPEEVREVLNRPSVVVVKDGANAAHALGSEAVTVPAPKVEVVEPVGAGDAFAAGFLSGVLRGADVARCLRLGHLLAAHSLLSTEDHTASPDREDLERWLGCDEMRWRALSFGSRA</sequence>
<dbReference type="SMR" id="A0A1H6BTA5"/>
<dbReference type="SUPFAM" id="SSF53613">
    <property type="entry name" value="Ribokinase-like"/>
    <property type="match status" value="1"/>
</dbReference>
<dbReference type="GO" id="GO:0016301">
    <property type="term" value="F:kinase activity"/>
    <property type="evidence" value="ECO:0007669"/>
    <property type="project" value="UniProtKB-KW"/>
</dbReference>
<dbReference type="EMBL" id="FOME01000001">
    <property type="protein sequence ID" value="SFC15177.1"/>
    <property type="molecule type" value="Genomic_DNA"/>
</dbReference>
<evidence type="ECO:0000313" key="7">
    <source>
        <dbReference type="Proteomes" id="UP000199690"/>
    </source>
</evidence>
<dbReference type="Pfam" id="PF00294">
    <property type="entry name" value="PfkB"/>
    <property type="match status" value="1"/>
</dbReference>
<dbReference type="CDD" id="cd01166">
    <property type="entry name" value="KdgK"/>
    <property type="match status" value="1"/>
</dbReference>
<dbReference type="PANTHER" id="PTHR43320:SF2">
    <property type="entry name" value="2-DEHYDRO-3-DEOXYGLUCONOKINASE_2-DEHYDRO-3-DEOXYGALACTONOKINASE"/>
    <property type="match status" value="1"/>
</dbReference>
<dbReference type="AlphaFoldDB" id="A0A1H6BTA5"/>
<gene>
    <name evidence="5" type="ORF">SAMN02982929_02831</name>
    <name evidence="6" type="ORF">SAMN05216506_10170</name>
</gene>
<keyword evidence="7" id="KW-1185">Reference proteome</keyword>